<keyword evidence="3" id="KW-1185">Reference proteome</keyword>
<dbReference type="Proteomes" id="UP001243330">
    <property type="component" value="Unassembled WGS sequence"/>
</dbReference>
<proteinExistence type="predicted"/>
<dbReference type="Pfam" id="PF26639">
    <property type="entry name" value="Het-6_barrel"/>
    <property type="match status" value="1"/>
</dbReference>
<dbReference type="Pfam" id="PF06985">
    <property type="entry name" value="HET"/>
    <property type="match status" value="1"/>
</dbReference>
<dbReference type="InterPro" id="IPR052895">
    <property type="entry name" value="HetReg/Transcr_Mod"/>
</dbReference>
<dbReference type="AlphaFoldDB" id="A0AAD9EKR9"/>
<evidence type="ECO:0000313" key="2">
    <source>
        <dbReference type="EMBL" id="KAK1851958.1"/>
    </source>
</evidence>
<dbReference type="InterPro" id="IPR010730">
    <property type="entry name" value="HET"/>
</dbReference>
<evidence type="ECO:0000313" key="3">
    <source>
        <dbReference type="Proteomes" id="UP001243330"/>
    </source>
</evidence>
<sequence length="842" mass="95433">MPLRWDDTRGEIRPLHLLPADGPMEPLRCCLETSNLAVNGDMNYEALSYTWGTEAATEMLILHENTYLKITPNLASFLRQRRQKDKEVALWVDVLCINQQDIDERNSQVMIMGVVYLRCAAITVWLGSESENSDLAIYTLTQLATEAPYGAMPELAPRTCEAIEGLLSRPWWERVWIVQEICWGGGMRKMLTADSVILRCGKVAIQWNLLVMACARIKVDESMHRQTIAGVEKALHLDYVRWSAKRLFGELVEGKIDATEMLRLVVEYRHFNATDPRDKIYGILGLVSFPLSIILPGLEVDYKKPVGDIYIAFAAASMKISKGLEVLRHCTEASNHKMHSGSQMLPSWVPDWSHKRCDIPLPSRNAKSHGDIPWRAVSQVVGIKEGVLSIEIPGSYGFAEKEAQRVLKRGKVSHDPQEWARYLPREMVDQIQGFVDQKRLVFAGVHDEHYIDPEANLGMHETADHVSKSNQILTQRNVVRSWFDEDKKKRPAYAAGGDSKYNFFVDNAKNTVDVEGILWDEIEWIHEPFIGELYSSWESSTVFLVAVGKCKQAALGCRRTSPYPSVKAQHAAFWDSLVAGQAYHSVDDFEGCLPEVAKDWIIGEPPVTFRNPRQAELAERQEILKSRSRDLAGVASRSTVEAVLSSALPPMASSDKELQELRVSFQRLADMWSLQPYDLYHRPFSLPSTVPDPYWQSRCQFDKKALRETAESRRYKWEHSLLSPDKEETARLRELAFQAYGESPSIIPQLEERDADFQLEKYALGRRFFITKKGYMGLAPAGAETGDNVVVLFGSHVPFILRVREAADYEVVGETYVSGIMKGEVLKELNDGKCEAKRFVLT</sequence>
<dbReference type="EMBL" id="JAQOWY010000085">
    <property type="protein sequence ID" value="KAK1851958.1"/>
    <property type="molecule type" value="Genomic_DNA"/>
</dbReference>
<dbReference type="PANTHER" id="PTHR24148">
    <property type="entry name" value="ANKYRIN REPEAT DOMAIN-CONTAINING PROTEIN 39 HOMOLOG-RELATED"/>
    <property type="match status" value="1"/>
</dbReference>
<comment type="caution">
    <text evidence="2">The sequence shown here is derived from an EMBL/GenBank/DDBJ whole genome shotgun (WGS) entry which is preliminary data.</text>
</comment>
<protein>
    <submittedName>
        <fullName evidence="2">Heterokaryon incompatibility protein</fullName>
    </submittedName>
</protein>
<name>A0AAD9EKR9_9PEZI</name>
<reference evidence="2" key="1">
    <citation type="submission" date="2023-01" db="EMBL/GenBank/DDBJ databases">
        <title>Colletotrichum chrysophilum M932 genome sequence.</title>
        <authorList>
            <person name="Baroncelli R."/>
        </authorList>
    </citation>
    <scope>NUCLEOTIDE SEQUENCE</scope>
    <source>
        <strain evidence="2">M932</strain>
    </source>
</reference>
<gene>
    <name evidence="2" type="ORF">CCHR01_05391</name>
</gene>
<dbReference type="PANTHER" id="PTHR24148:SF73">
    <property type="entry name" value="HET DOMAIN PROTEIN (AFU_ORTHOLOGUE AFUA_8G01020)"/>
    <property type="match status" value="1"/>
</dbReference>
<organism evidence="2 3">
    <name type="scientific">Colletotrichum chrysophilum</name>
    <dbReference type="NCBI Taxonomy" id="1836956"/>
    <lineage>
        <taxon>Eukaryota</taxon>
        <taxon>Fungi</taxon>
        <taxon>Dikarya</taxon>
        <taxon>Ascomycota</taxon>
        <taxon>Pezizomycotina</taxon>
        <taxon>Sordariomycetes</taxon>
        <taxon>Hypocreomycetidae</taxon>
        <taxon>Glomerellales</taxon>
        <taxon>Glomerellaceae</taxon>
        <taxon>Colletotrichum</taxon>
        <taxon>Colletotrichum gloeosporioides species complex</taxon>
    </lineage>
</organism>
<feature type="domain" description="Heterokaryon incompatibility" evidence="1">
    <location>
        <begin position="44"/>
        <end position="180"/>
    </location>
</feature>
<evidence type="ECO:0000259" key="1">
    <source>
        <dbReference type="Pfam" id="PF06985"/>
    </source>
</evidence>
<accession>A0AAD9EKR9</accession>